<dbReference type="SUPFAM" id="SSF81301">
    <property type="entry name" value="Nucleotidyltransferase"/>
    <property type="match status" value="1"/>
</dbReference>
<reference evidence="3 4" key="1">
    <citation type="journal article" date="2013" name="Nat. Commun.">
        <title>The evolution and pathogenic mechanisms of the rice sheath blight pathogen.</title>
        <authorList>
            <person name="Zheng A."/>
            <person name="Lin R."/>
            <person name="Xu L."/>
            <person name="Qin P."/>
            <person name="Tang C."/>
            <person name="Ai P."/>
            <person name="Zhang D."/>
            <person name="Liu Y."/>
            <person name="Sun Z."/>
            <person name="Feng H."/>
            <person name="Wang Y."/>
            <person name="Chen Y."/>
            <person name="Liang X."/>
            <person name="Fu R."/>
            <person name="Li Q."/>
            <person name="Zhang J."/>
            <person name="Yu X."/>
            <person name="Xie Z."/>
            <person name="Ding L."/>
            <person name="Guan P."/>
            <person name="Tang J."/>
            <person name="Liang Y."/>
            <person name="Wang S."/>
            <person name="Deng Q."/>
            <person name="Li S."/>
            <person name="Zhu J."/>
            <person name="Wang L."/>
            <person name="Liu H."/>
            <person name="Li P."/>
        </authorList>
    </citation>
    <scope>NUCLEOTIDE SEQUENCE [LARGE SCALE GENOMIC DNA]</scope>
    <source>
        <strain evidence="4">AG-1 IA</strain>
    </source>
</reference>
<feature type="region of interest" description="Disordered" evidence="1">
    <location>
        <begin position="630"/>
        <end position="653"/>
    </location>
</feature>
<feature type="compositionally biased region" description="Polar residues" evidence="1">
    <location>
        <begin position="474"/>
        <end position="521"/>
    </location>
</feature>
<accession>L8WLQ2</accession>
<dbReference type="GO" id="GO:0010605">
    <property type="term" value="P:negative regulation of macromolecule metabolic process"/>
    <property type="evidence" value="ECO:0007669"/>
    <property type="project" value="UniProtKB-ARBA"/>
</dbReference>
<dbReference type="STRING" id="983506.L8WLQ2"/>
<dbReference type="HOGENOM" id="CLU_419887_0_0_1"/>
<gene>
    <name evidence="3" type="ORF">AG1IA_07112</name>
</gene>
<comment type="caution">
    <text evidence="3">The sequence shown here is derived from an EMBL/GenBank/DDBJ whole genome shotgun (WGS) entry which is preliminary data.</text>
</comment>
<protein>
    <submittedName>
        <fullName evidence="3">Poly(A) polymerase domain-containing protein</fullName>
    </submittedName>
</protein>
<dbReference type="Gene3D" id="1.10.1410.10">
    <property type="match status" value="2"/>
</dbReference>
<feature type="domain" description="Poly(A) RNA polymerase mitochondrial-like central palm" evidence="2">
    <location>
        <begin position="280"/>
        <end position="335"/>
    </location>
</feature>
<dbReference type="GO" id="GO:0016779">
    <property type="term" value="F:nucleotidyltransferase activity"/>
    <property type="evidence" value="ECO:0007669"/>
    <property type="project" value="UniProtKB-ARBA"/>
</dbReference>
<dbReference type="Pfam" id="PF22600">
    <property type="entry name" value="MTPAP-like_central"/>
    <property type="match status" value="1"/>
</dbReference>
<dbReference type="PANTHER" id="PTHR12271">
    <property type="entry name" value="POLY A POLYMERASE CID PAP -RELATED"/>
    <property type="match status" value="1"/>
</dbReference>
<dbReference type="Proteomes" id="UP000011668">
    <property type="component" value="Unassembled WGS sequence"/>
</dbReference>
<dbReference type="EMBL" id="AFRT01002015">
    <property type="protein sequence ID" value="ELU38860.1"/>
    <property type="molecule type" value="Genomic_DNA"/>
</dbReference>
<feature type="region of interest" description="Disordered" evidence="1">
    <location>
        <begin position="435"/>
        <end position="521"/>
    </location>
</feature>
<keyword evidence="4" id="KW-1185">Reference proteome</keyword>
<sequence length="653" mass="71690">MQAREILIKQVQNSIAQAFGHQYHVIDLTFHRAHTVLTKMKVELAIVDGRTPDGALPPIIVTPKLVSTLKSLNLQAISDPATARTSGLQVATSPSASPSTPGRLLPGLELNINYSLPYSPRRTDGHLQKRGCAVAGQTLAPERTPDRLVPVRGRFLRRSHPRVTNSCSEMRRYFGRRFRPKQTLISIKDGGLQSLPHSGSALRILDPFSKDHVHTPLSPADTARFVNLAKAAGDTLDKARPLREVIGQGLPNVGSPRVNIDRGMARQIWDMYQVCPPPATKIPTIAKILRKARFVEIFAIPTASVPIDPYTNIKIDVNCNELLGLRNTELLAHYCNLYQPLRPLIFFLKRWAKSYGLNDPSAQTGPPGFSSYCLTQKALPSLQSQFDAVPANRDQHGVWMRVKGRPPLWCDTRWEPPTQINYAQTGVDIRLGGTIERQQDTGSAHGRVTPTGRRNRKGKKGDSVASATAAKGITSENTNRVATRDVSSSQNADHYVVENSNNTSQNGKQHNETAPPTPSVTGANELEARMAQEELQDLRDEVESVPVANGRIIEYEQPILWRSHTMLVVDPFIRVKNVAGNVAYTQVELFRMNCQRAAEALEAGLSLDRIMGDIASDPPQNVGMVPVPMMGTGGGRGRGRGGGRGRGRGRGRD</sequence>
<evidence type="ECO:0000313" key="3">
    <source>
        <dbReference type="EMBL" id="ELU38860.1"/>
    </source>
</evidence>
<proteinExistence type="predicted"/>
<evidence type="ECO:0000259" key="2">
    <source>
        <dbReference type="Pfam" id="PF22600"/>
    </source>
</evidence>
<dbReference type="PANTHER" id="PTHR12271:SF40">
    <property type="entry name" value="POLY(A) RNA POLYMERASE GLD2"/>
    <property type="match status" value="1"/>
</dbReference>
<dbReference type="OrthoDB" id="2274644at2759"/>
<dbReference type="SUPFAM" id="SSF81631">
    <property type="entry name" value="PAP/OAS1 substrate-binding domain"/>
    <property type="match status" value="1"/>
</dbReference>
<dbReference type="AlphaFoldDB" id="L8WLQ2"/>
<name>L8WLQ2_THACA</name>
<organism evidence="3 4">
    <name type="scientific">Thanatephorus cucumeris (strain AG1-IA)</name>
    <name type="common">Rice sheath blight fungus</name>
    <name type="synonym">Rhizoctonia solani</name>
    <dbReference type="NCBI Taxonomy" id="983506"/>
    <lineage>
        <taxon>Eukaryota</taxon>
        <taxon>Fungi</taxon>
        <taxon>Dikarya</taxon>
        <taxon>Basidiomycota</taxon>
        <taxon>Agaricomycotina</taxon>
        <taxon>Agaricomycetes</taxon>
        <taxon>Cantharellales</taxon>
        <taxon>Ceratobasidiaceae</taxon>
        <taxon>Rhizoctonia</taxon>
        <taxon>Rhizoctonia solani AG-1</taxon>
    </lineage>
</organism>
<dbReference type="InterPro" id="IPR054708">
    <property type="entry name" value="MTPAP-like_central"/>
</dbReference>
<feature type="compositionally biased region" description="Basic residues" evidence="1">
    <location>
        <begin position="637"/>
        <end position="653"/>
    </location>
</feature>
<dbReference type="InterPro" id="IPR043519">
    <property type="entry name" value="NT_sf"/>
</dbReference>
<dbReference type="GO" id="GO:0031123">
    <property type="term" value="P:RNA 3'-end processing"/>
    <property type="evidence" value="ECO:0007669"/>
    <property type="project" value="TreeGrafter"/>
</dbReference>
<evidence type="ECO:0000313" key="4">
    <source>
        <dbReference type="Proteomes" id="UP000011668"/>
    </source>
</evidence>
<evidence type="ECO:0000256" key="1">
    <source>
        <dbReference type="SAM" id="MobiDB-lite"/>
    </source>
</evidence>